<dbReference type="Gene3D" id="2.130.10.10">
    <property type="entry name" value="YVTN repeat-like/Quinoprotein amine dehydrogenase"/>
    <property type="match status" value="2"/>
</dbReference>
<keyword evidence="7" id="KW-1185">Reference proteome</keyword>
<dbReference type="Pfam" id="PF00400">
    <property type="entry name" value="WD40"/>
    <property type="match status" value="3"/>
</dbReference>
<dbReference type="InterPro" id="IPR011047">
    <property type="entry name" value="Quinoprotein_ADH-like_sf"/>
</dbReference>
<dbReference type="AlphaFoldDB" id="A0AA88IM51"/>
<feature type="coiled-coil region" evidence="4">
    <location>
        <begin position="537"/>
        <end position="629"/>
    </location>
</feature>
<dbReference type="PANTHER" id="PTHR32215:SF0">
    <property type="entry name" value="CILIA- AND FLAGELLA-ASSOCIATED PROTEIN 57"/>
    <property type="match status" value="1"/>
</dbReference>
<evidence type="ECO:0000256" key="3">
    <source>
        <dbReference type="PROSITE-ProRule" id="PRU00221"/>
    </source>
</evidence>
<dbReference type="PROSITE" id="PS50294">
    <property type="entry name" value="WD_REPEATS_REGION"/>
    <property type="match status" value="2"/>
</dbReference>
<evidence type="ECO:0000256" key="1">
    <source>
        <dbReference type="ARBA" id="ARBA00022574"/>
    </source>
</evidence>
<dbReference type="Proteomes" id="UP001187531">
    <property type="component" value="Unassembled WGS sequence"/>
</dbReference>
<name>A0AA88IM51_ARTSF</name>
<evidence type="ECO:0000256" key="2">
    <source>
        <dbReference type="ARBA" id="ARBA00022737"/>
    </source>
</evidence>
<organism evidence="6 7">
    <name type="scientific">Artemia franciscana</name>
    <name type="common">Brine shrimp</name>
    <name type="synonym">Artemia sanfranciscana</name>
    <dbReference type="NCBI Taxonomy" id="6661"/>
    <lineage>
        <taxon>Eukaryota</taxon>
        <taxon>Metazoa</taxon>
        <taxon>Ecdysozoa</taxon>
        <taxon>Arthropoda</taxon>
        <taxon>Crustacea</taxon>
        <taxon>Branchiopoda</taxon>
        <taxon>Anostraca</taxon>
        <taxon>Artemiidae</taxon>
        <taxon>Artemia</taxon>
    </lineage>
</organism>
<dbReference type="PANTHER" id="PTHR32215">
    <property type="entry name" value="CILIA- AND FLAGELLA-ASSOCIATED PROTEIN 57"/>
    <property type="match status" value="1"/>
</dbReference>
<keyword evidence="4" id="KW-0175">Coiled coil</keyword>
<dbReference type="InterPro" id="IPR015943">
    <property type="entry name" value="WD40/YVTN_repeat-like_dom_sf"/>
</dbReference>
<protein>
    <submittedName>
        <fullName evidence="6">Uncharacterized protein</fullName>
    </submittedName>
</protein>
<evidence type="ECO:0000256" key="5">
    <source>
        <dbReference type="SAM" id="MobiDB-lite"/>
    </source>
</evidence>
<reference evidence="6" key="1">
    <citation type="submission" date="2023-07" db="EMBL/GenBank/DDBJ databases">
        <title>Chromosome-level genome assembly of Artemia franciscana.</title>
        <authorList>
            <person name="Jo E."/>
        </authorList>
    </citation>
    <scope>NUCLEOTIDE SEQUENCE</scope>
    <source>
        <tissue evidence="6">Whole body</tissue>
    </source>
</reference>
<feature type="coiled-coil region" evidence="4">
    <location>
        <begin position="718"/>
        <end position="769"/>
    </location>
</feature>
<dbReference type="Gene3D" id="1.10.287.1490">
    <property type="match status" value="1"/>
</dbReference>
<dbReference type="SUPFAM" id="SSF50998">
    <property type="entry name" value="Quinoprotein alcohol dehydrogenase-like"/>
    <property type="match status" value="1"/>
</dbReference>
<evidence type="ECO:0000313" key="7">
    <source>
        <dbReference type="Proteomes" id="UP001187531"/>
    </source>
</evidence>
<dbReference type="SMART" id="SM00320">
    <property type="entry name" value="WD40"/>
    <property type="match status" value="5"/>
</dbReference>
<dbReference type="InterPro" id="IPR019775">
    <property type="entry name" value="WD40_repeat_CS"/>
</dbReference>
<feature type="compositionally biased region" description="Basic and acidic residues" evidence="5">
    <location>
        <begin position="902"/>
        <end position="912"/>
    </location>
</feature>
<evidence type="ECO:0000256" key="4">
    <source>
        <dbReference type="SAM" id="Coils"/>
    </source>
</evidence>
<gene>
    <name evidence="6" type="ORF">QYM36_000963</name>
</gene>
<keyword evidence="2" id="KW-0677">Repeat</keyword>
<dbReference type="EMBL" id="JAVRJZ010000003">
    <property type="protein sequence ID" value="KAK2724282.1"/>
    <property type="molecule type" value="Genomic_DNA"/>
</dbReference>
<feature type="coiled-coil region" evidence="4">
    <location>
        <begin position="798"/>
        <end position="881"/>
    </location>
</feature>
<proteinExistence type="predicted"/>
<comment type="caution">
    <text evidence="6">The sequence shown here is derived from an EMBL/GenBank/DDBJ whole genome shotgun (WGS) entry which is preliminary data.</text>
</comment>
<keyword evidence="1 3" id="KW-0853">WD repeat</keyword>
<dbReference type="InterPro" id="IPR052993">
    <property type="entry name" value="CFA-57"/>
</dbReference>
<accession>A0AA88IM51</accession>
<feature type="region of interest" description="Disordered" evidence="5">
    <location>
        <begin position="902"/>
        <end position="926"/>
    </location>
</feature>
<dbReference type="InterPro" id="IPR001680">
    <property type="entry name" value="WD40_rpt"/>
</dbReference>
<dbReference type="PROSITE" id="PS50082">
    <property type="entry name" value="WD_REPEATS_2"/>
    <property type="match status" value="3"/>
</dbReference>
<feature type="repeat" description="WD" evidence="3">
    <location>
        <begin position="450"/>
        <end position="484"/>
    </location>
</feature>
<dbReference type="PROSITE" id="PS00678">
    <property type="entry name" value="WD_REPEATS_1"/>
    <property type="match status" value="1"/>
</dbReference>
<evidence type="ECO:0000313" key="6">
    <source>
        <dbReference type="EMBL" id="KAK2724282.1"/>
    </source>
</evidence>
<sequence length="968" mass="108861">MDLRINFNSCFISEVYFNPLDATAISIISDGQLRILTLCGTNLKSTELPKLIPKDIVCHVWISPYRYILGTKTGFVFVVDKGEVRAEIRISDFTSKTQNVTGPVNAISPHSEVGFCCLLGNYFVVVLEAIDKAGLSYRKLCEIKLEGSEFGSNYNRYGIAVSPNSASLVVCVDGRFWTANLKNLALVKGGIVTSQEVPVSGHKASVIQVSTCAWKPWVATCSKDGTLSVWNLDNGSLLSQLTFPEDVFSLSFHPFGLYIAVSLDSSLPIVATRVDGLKISLELNVRGSSLVAFSPGGHLLAATQRNVISLISFRTLDVAFVLLGHKGSVSGLAWLTDNRRLVTCGTGGSANIWDSTTGELISQVRVRHTSLQAIDHVSADLLYAISGEGSLLEIYSGKVSEPFTLPEASIESAVGISECQKLIIGSSTGSIKICTTPLGPENQIGAVVDTRVHLQAVITMCISADSSMIITGCKDGSIAFWKIQPKSSHVAADSGKGLSEHLVRKSDWDEKEESLERALRKVAEIRLESEFEVKKRKQEIEKEILVLKANYEEKLSEKEHISKVLNNELEELKKESKSKLEKMTNIFQKELAKTVELYETRLVVGYEREKEAKDNVEALTNTLEKERKAFETTLESIKQMHLVESKALQSEHEATLKQELQLTINAMVNHSVTERTDEIKENEDFRSTSKRTDYNCLAKRDEDSHMTLRLRAEAGYLKKKLESMQQQLDDRNKQISRNNGEISRLEYIINTCETEISSLKQDIKENEKKICEKNSLIHELYLQEAIKGERILSLEQSIGDAEKSLKEGKMELNKLHEQFTKMKMTCLNYKKEKRVDLEKIKNAERKCHQSLNELRLKNDAIQQLKRHIQNMEEDFDIICENINDLRTLQSIVKEIRISKNDNTGKKKQEKFTSMESGSYSDTQRTERVLSTMRNTLKQERAKFESEKKKLLQENITLLSTLQKKEESK</sequence>
<feature type="compositionally biased region" description="Polar residues" evidence="5">
    <location>
        <begin position="913"/>
        <end position="922"/>
    </location>
</feature>
<feature type="repeat" description="WD" evidence="3">
    <location>
        <begin position="199"/>
        <end position="240"/>
    </location>
</feature>
<feature type="repeat" description="WD" evidence="3">
    <location>
        <begin position="322"/>
        <end position="363"/>
    </location>
</feature>